<proteinExistence type="predicted"/>
<protein>
    <recommendedName>
        <fullName evidence="5">Trichohyalin-plectin-homology domain-containing protein</fullName>
    </recommendedName>
</protein>
<feature type="region of interest" description="Disordered" evidence="2">
    <location>
        <begin position="283"/>
        <end position="304"/>
    </location>
</feature>
<evidence type="ECO:0000313" key="4">
    <source>
        <dbReference type="Proteomes" id="UP000284403"/>
    </source>
</evidence>
<gene>
    <name evidence="3" type="ORF">Tco025E_05794</name>
</gene>
<name>A0A3R7N1Q0_9TRYP</name>
<comment type="caution">
    <text evidence="3">The sequence shown here is derived from an EMBL/GenBank/DDBJ whole genome shotgun (WGS) entry which is preliminary data.</text>
</comment>
<evidence type="ECO:0000313" key="3">
    <source>
        <dbReference type="EMBL" id="RNF14523.1"/>
    </source>
</evidence>
<dbReference type="AlphaFoldDB" id="A0A3R7N1Q0"/>
<dbReference type="RefSeq" id="XP_029227183.1">
    <property type="nucleotide sequence ID" value="XM_029372684.1"/>
</dbReference>
<reference evidence="3 4" key="1">
    <citation type="journal article" date="2018" name="BMC Genomics">
        <title>Genomic comparison of Trypanosoma conorhini and Trypanosoma rangeli to Trypanosoma cruzi strains of high and low virulence.</title>
        <authorList>
            <person name="Bradwell K.R."/>
            <person name="Koparde V.N."/>
            <person name="Matveyev A.V."/>
            <person name="Serrano M.G."/>
            <person name="Alves J.M."/>
            <person name="Parikh H."/>
            <person name="Huang B."/>
            <person name="Lee V."/>
            <person name="Espinosa-Alvarez O."/>
            <person name="Ortiz P.A."/>
            <person name="Costa-Martins A.G."/>
            <person name="Teixeira M.M."/>
            <person name="Buck G.A."/>
        </authorList>
    </citation>
    <scope>NUCLEOTIDE SEQUENCE [LARGE SCALE GENOMIC DNA]</scope>
    <source>
        <strain evidence="3 4">025E</strain>
    </source>
</reference>
<keyword evidence="4" id="KW-1185">Reference proteome</keyword>
<sequence>MTINIVRFAQLCVAGLLRCVKERRNKCQVKCVNARVEMFAPHADTSFQQSLLCLSREKHEEEVRRRAQRILEEKRTIAEKKQLERERAAKEAKLVAMQRRITGIQQANRATEYRMQQAKMLQEERLQASEDRLKAELLKIDEASDRRGIILESCRFRTAQHLFLNSQRAQFNRSAIDTEVQARLRRQKERENARQKAVLEEKLTREIELQRRGLLHDQRRLSSVEYRIQQELVNREKWLQQERAHEERLWQLKLQRGTDGFGKTWHPAQRGRGDSSALIRREWNASDNGGEDNAINTYQRPVTS</sequence>
<evidence type="ECO:0008006" key="5">
    <source>
        <dbReference type="Google" id="ProtNLM"/>
    </source>
</evidence>
<feature type="coiled-coil region" evidence="1">
    <location>
        <begin position="71"/>
        <end position="100"/>
    </location>
</feature>
<dbReference type="OrthoDB" id="247698at2759"/>
<dbReference type="Proteomes" id="UP000284403">
    <property type="component" value="Unassembled WGS sequence"/>
</dbReference>
<accession>A0A3R7N1Q0</accession>
<evidence type="ECO:0000256" key="1">
    <source>
        <dbReference type="SAM" id="Coils"/>
    </source>
</evidence>
<dbReference type="EMBL" id="MKKU01000360">
    <property type="protein sequence ID" value="RNF14523.1"/>
    <property type="molecule type" value="Genomic_DNA"/>
</dbReference>
<feature type="compositionally biased region" description="Polar residues" evidence="2">
    <location>
        <begin position="294"/>
        <end position="304"/>
    </location>
</feature>
<keyword evidence="1" id="KW-0175">Coiled coil</keyword>
<dbReference type="GeneID" id="40319405"/>
<organism evidence="3 4">
    <name type="scientific">Trypanosoma conorhini</name>
    <dbReference type="NCBI Taxonomy" id="83891"/>
    <lineage>
        <taxon>Eukaryota</taxon>
        <taxon>Discoba</taxon>
        <taxon>Euglenozoa</taxon>
        <taxon>Kinetoplastea</taxon>
        <taxon>Metakinetoplastina</taxon>
        <taxon>Trypanosomatida</taxon>
        <taxon>Trypanosomatidae</taxon>
        <taxon>Trypanosoma</taxon>
    </lineage>
</organism>
<evidence type="ECO:0000256" key="2">
    <source>
        <dbReference type="SAM" id="MobiDB-lite"/>
    </source>
</evidence>